<evidence type="ECO:0000313" key="2">
    <source>
        <dbReference type="Proteomes" id="UP000593560"/>
    </source>
</evidence>
<accession>A0A7J9ID13</accession>
<gene>
    <name evidence="1" type="ORF">Gohar_021596</name>
</gene>
<evidence type="ECO:0000313" key="1">
    <source>
        <dbReference type="EMBL" id="MBA0819778.1"/>
    </source>
</evidence>
<protein>
    <submittedName>
        <fullName evidence="1">Uncharacterized protein</fullName>
    </submittedName>
</protein>
<dbReference type="EMBL" id="JABFAD010331420">
    <property type="protein sequence ID" value="MBA0819778.1"/>
    <property type="molecule type" value="Genomic_DNA"/>
</dbReference>
<name>A0A7J9ID13_9ROSI</name>
<dbReference type="AlphaFoldDB" id="A0A7J9ID13"/>
<dbReference type="Proteomes" id="UP000593560">
    <property type="component" value="Unassembled WGS sequence"/>
</dbReference>
<reference evidence="1 2" key="1">
    <citation type="journal article" date="2019" name="Genome Biol. Evol.">
        <title>Insights into the evolution of the New World diploid cottons (Gossypium, subgenus Houzingenia) based on genome sequencing.</title>
        <authorList>
            <person name="Grover C.E."/>
            <person name="Arick M.A. 2nd"/>
            <person name="Thrash A."/>
            <person name="Conover J.L."/>
            <person name="Sanders W.S."/>
            <person name="Peterson D.G."/>
            <person name="Frelichowski J.E."/>
            <person name="Scheffler J.A."/>
            <person name="Scheffler B.E."/>
            <person name="Wendel J.F."/>
        </authorList>
    </citation>
    <scope>NUCLEOTIDE SEQUENCE [LARGE SCALE GENOMIC DNA]</scope>
    <source>
        <strain evidence="1">0</strain>
        <tissue evidence="1">Leaf</tissue>
    </source>
</reference>
<sequence length="90" mass="10531">MNDFKVAELIDQSNRTWKKELIASTFSEDVVEKIICIPLAKEPHEDFRVWSAEPSGKFTVRSAYKLLQSIEDDPRAYALQADYKEFYKKL</sequence>
<proteinExistence type="predicted"/>
<comment type="caution">
    <text evidence="1">The sequence shown here is derived from an EMBL/GenBank/DDBJ whole genome shotgun (WGS) entry which is preliminary data.</text>
</comment>
<organism evidence="1 2">
    <name type="scientific">Gossypium harknessii</name>
    <dbReference type="NCBI Taxonomy" id="34285"/>
    <lineage>
        <taxon>Eukaryota</taxon>
        <taxon>Viridiplantae</taxon>
        <taxon>Streptophyta</taxon>
        <taxon>Embryophyta</taxon>
        <taxon>Tracheophyta</taxon>
        <taxon>Spermatophyta</taxon>
        <taxon>Magnoliopsida</taxon>
        <taxon>eudicotyledons</taxon>
        <taxon>Gunneridae</taxon>
        <taxon>Pentapetalae</taxon>
        <taxon>rosids</taxon>
        <taxon>malvids</taxon>
        <taxon>Malvales</taxon>
        <taxon>Malvaceae</taxon>
        <taxon>Malvoideae</taxon>
        <taxon>Gossypium</taxon>
    </lineage>
</organism>
<dbReference type="OrthoDB" id="1001830at2759"/>
<keyword evidence="2" id="KW-1185">Reference proteome</keyword>